<dbReference type="AlphaFoldDB" id="A0A0D5XQQ0"/>
<dbReference type="GO" id="GO:0008688">
    <property type="term" value="F:3-(3-hydroxyphenyl)propionate hydroxylase activity"/>
    <property type="evidence" value="ECO:0007669"/>
    <property type="project" value="TreeGrafter"/>
</dbReference>
<evidence type="ECO:0000256" key="1">
    <source>
        <dbReference type="ARBA" id="ARBA00023002"/>
    </source>
</evidence>
<name>A0A0D5XQQ0_9ACTN</name>
<dbReference type="NCBIfam" id="NF004829">
    <property type="entry name" value="PRK06183.1-3"/>
    <property type="match status" value="1"/>
</dbReference>
<evidence type="ECO:0000259" key="3">
    <source>
        <dbReference type="Pfam" id="PF01494"/>
    </source>
</evidence>
<organism evidence="4">
    <name type="scientific">Streptomyces sp. XZQH13</name>
    <dbReference type="NCBI Taxonomy" id="1245512"/>
    <lineage>
        <taxon>Bacteria</taxon>
        <taxon>Bacillati</taxon>
        <taxon>Actinomycetota</taxon>
        <taxon>Actinomycetes</taxon>
        <taxon>Kitasatosporales</taxon>
        <taxon>Streptomycetaceae</taxon>
        <taxon>Streptomyces</taxon>
    </lineage>
</organism>
<dbReference type="EMBL" id="KP284551">
    <property type="protein sequence ID" value="AKA20791.1"/>
    <property type="molecule type" value="Genomic_DNA"/>
</dbReference>
<dbReference type="SMR" id="A0A0D5XQQ0"/>
<dbReference type="Gene3D" id="3.30.70.2450">
    <property type="match status" value="1"/>
</dbReference>
<protein>
    <submittedName>
        <fullName evidence="4">AstF2</fullName>
    </submittedName>
</protein>
<dbReference type="InterPro" id="IPR050631">
    <property type="entry name" value="PheA/TfdB_FAD_monoxygenase"/>
</dbReference>
<feature type="region of interest" description="Disordered" evidence="2">
    <location>
        <begin position="538"/>
        <end position="570"/>
    </location>
</feature>
<evidence type="ECO:0000256" key="2">
    <source>
        <dbReference type="SAM" id="MobiDB-lite"/>
    </source>
</evidence>
<dbReference type="InterPro" id="IPR002938">
    <property type="entry name" value="FAD-bd"/>
</dbReference>
<dbReference type="Pfam" id="PF01494">
    <property type="entry name" value="FAD_binding_3"/>
    <property type="match status" value="1"/>
</dbReference>
<reference evidence="4" key="1">
    <citation type="submission" date="2014-12" db="EMBL/GenBank/DDBJ databases">
        <title>Identification of AstG1, a LAL family regulator that positively controls ansatrienins production in Streptomyces sp. Xzqh13.</title>
        <authorList>
            <person name="Xie C."/>
            <person name="Wang H."/>
        </authorList>
    </citation>
    <scope>NUCLEOTIDE SEQUENCE</scope>
    <source>
        <strain evidence="4">XZQH13</strain>
    </source>
</reference>
<dbReference type="Gene3D" id="3.40.30.120">
    <property type="match status" value="1"/>
</dbReference>
<dbReference type="GO" id="GO:0019622">
    <property type="term" value="P:3-(3-hydroxy)phenylpropionate catabolic process"/>
    <property type="evidence" value="ECO:0007669"/>
    <property type="project" value="TreeGrafter"/>
</dbReference>
<proteinExistence type="predicted"/>
<dbReference type="SUPFAM" id="SSF51905">
    <property type="entry name" value="FAD/NAD(P)-binding domain"/>
    <property type="match status" value="1"/>
</dbReference>
<feature type="domain" description="FAD-binding" evidence="3">
    <location>
        <begin position="17"/>
        <end position="357"/>
    </location>
</feature>
<keyword evidence="1" id="KW-0560">Oxidoreductase</keyword>
<evidence type="ECO:0000313" key="4">
    <source>
        <dbReference type="EMBL" id="AKA20791.1"/>
    </source>
</evidence>
<sequence>MQTLTTGAGTGAGTETDTDVAVVGYGPVGQVLAILLARRGWRVTVVERYAQPYPMPRAVGFDDEAARNLATVGIGAFLDKFGENSRDYAWRNADGETLLQLESAVDGHCGWPQATAMYQPGLEAALIERGTDFPHLRVVRGQEVVELDDRGDLVEVISEDADEKEHTFTARYVVGCDGANSFVRESMESPLTDLGFFYDWLVCDVVLNEPRDFRPNNLQICDPRRPRTAVSAGPGHRRFEFMRLPGENIEELRRDDTHWRMLEMFDVRPDNATLDRHAVYTFQARWAEEWRKGRLLIAGDAAHLMPPFAGQGMCSGFRDVANLSWKLDLVLRSLADDSLLDTYTVERRAHVQNAVTTSVKLGKVICVTDPAAAADRDAIMLAARDREGTAALPMSTAIPLDDGLLHCAGDGTPAAPAGTLFPQARVAGGEREGLFDEIVGLGFVLLAAEDPATSLDARHRAFLDGIGTRFAHVLPAGTDPAGSGPGAVVDIEDRYLPYLGECSATAVLVRPDFTVFGAAHGPRELSELVDELAHRLGAPVPAAGGDRPRPGASVVRKHHETQTAPPNTTR</sequence>
<dbReference type="PANTHER" id="PTHR43476">
    <property type="entry name" value="3-(3-HYDROXY-PHENYL)PROPIONATE/3-HYDROXYCINNAMIC ACID HYDROXYLASE"/>
    <property type="match status" value="1"/>
</dbReference>
<dbReference type="Gene3D" id="3.50.50.60">
    <property type="entry name" value="FAD/NAD(P)-binding domain"/>
    <property type="match status" value="1"/>
</dbReference>
<dbReference type="InterPro" id="IPR036188">
    <property type="entry name" value="FAD/NAD-bd_sf"/>
</dbReference>
<accession>A0A0D5XQQ0</accession>
<dbReference type="GO" id="GO:0071949">
    <property type="term" value="F:FAD binding"/>
    <property type="evidence" value="ECO:0007669"/>
    <property type="project" value="InterPro"/>
</dbReference>
<dbReference type="PRINTS" id="PR00420">
    <property type="entry name" value="RNGMNOXGNASE"/>
</dbReference>
<dbReference type="PANTHER" id="PTHR43476:SF3">
    <property type="entry name" value="FAD-BINDING MONOOXYGENASE"/>
    <property type="match status" value="1"/>
</dbReference>